<name>A0ACB8W3B4_9TELE</name>
<sequence length="214" mass="23619">MAAGWWCGLAYSSPAQLPCVGVHAGEREGRFPAPFGSGIGLLLLFVSHGTEQQYRSQLVHNDTPCSSIRVSTSVHMAQRHDRLCLSFHLISGHMSWTLGWILLAEEEVGQTWQTQMYCDGSVGNVWPSPPSGRSSTSTSRRTSPRFRGRLGTLSWSGPCSLPPLLMRQFKAVDARSLVPVMAATSRTRWWTPEVRDAVKPEEGVLSDHVGLWDS</sequence>
<proteinExistence type="predicted"/>
<dbReference type="Proteomes" id="UP000831701">
    <property type="component" value="Chromosome 15"/>
</dbReference>
<accession>A0ACB8W3B4</accession>
<dbReference type="EMBL" id="CM041545">
    <property type="protein sequence ID" value="KAI3362145.1"/>
    <property type="molecule type" value="Genomic_DNA"/>
</dbReference>
<protein>
    <submittedName>
        <fullName evidence="1">Uncharacterized protein</fullName>
    </submittedName>
</protein>
<evidence type="ECO:0000313" key="1">
    <source>
        <dbReference type="EMBL" id="KAI3362145.1"/>
    </source>
</evidence>
<comment type="caution">
    <text evidence="1">The sequence shown here is derived from an EMBL/GenBank/DDBJ whole genome shotgun (WGS) entry which is preliminary data.</text>
</comment>
<keyword evidence="2" id="KW-1185">Reference proteome</keyword>
<gene>
    <name evidence="1" type="ORF">L3Q82_012471</name>
</gene>
<reference evidence="1" key="1">
    <citation type="submission" date="2022-04" db="EMBL/GenBank/DDBJ databases">
        <title>Jade perch genome.</title>
        <authorList>
            <person name="Chao B."/>
        </authorList>
    </citation>
    <scope>NUCLEOTIDE SEQUENCE</scope>
    <source>
        <strain evidence="1">CB-2022</strain>
    </source>
</reference>
<evidence type="ECO:0000313" key="2">
    <source>
        <dbReference type="Proteomes" id="UP000831701"/>
    </source>
</evidence>
<organism evidence="1 2">
    <name type="scientific">Scortum barcoo</name>
    <name type="common">barcoo grunter</name>
    <dbReference type="NCBI Taxonomy" id="214431"/>
    <lineage>
        <taxon>Eukaryota</taxon>
        <taxon>Metazoa</taxon>
        <taxon>Chordata</taxon>
        <taxon>Craniata</taxon>
        <taxon>Vertebrata</taxon>
        <taxon>Euteleostomi</taxon>
        <taxon>Actinopterygii</taxon>
        <taxon>Neopterygii</taxon>
        <taxon>Teleostei</taxon>
        <taxon>Neoteleostei</taxon>
        <taxon>Acanthomorphata</taxon>
        <taxon>Eupercaria</taxon>
        <taxon>Centrarchiformes</taxon>
        <taxon>Terapontoidei</taxon>
        <taxon>Terapontidae</taxon>
        <taxon>Scortum</taxon>
    </lineage>
</organism>